<proteinExistence type="predicted"/>
<comment type="caution">
    <text evidence="2">The sequence shown here is derived from an EMBL/GenBank/DDBJ whole genome shotgun (WGS) entry which is preliminary data.</text>
</comment>
<accession>A0A1X0NXV5</accession>
<evidence type="ECO:0000313" key="3">
    <source>
        <dbReference type="Proteomes" id="UP000192257"/>
    </source>
</evidence>
<dbReference type="RefSeq" id="XP_028883578.1">
    <property type="nucleotide sequence ID" value="XM_029025262.1"/>
</dbReference>
<organism evidence="2 3">
    <name type="scientific">Trypanosoma theileri</name>
    <dbReference type="NCBI Taxonomy" id="67003"/>
    <lineage>
        <taxon>Eukaryota</taxon>
        <taxon>Discoba</taxon>
        <taxon>Euglenozoa</taxon>
        <taxon>Kinetoplastea</taxon>
        <taxon>Metakinetoplastina</taxon>
        <taxon>Trypanosomatida</taxon>
        <taxon>Trypanosomatidae</taxon>
        <taxon>Trypanosoma</taxon>
    </lineage>
</organism>
<feature type="signal peptide" evidence="1">
    <location>
        <begin position="1"/>
        <end position="27"/>
    </location>
</feature>
<sequence>MTTMLVQLRRVVYLLVLLQCCAVVAYANNATLIGGTHEKSVADKVDDLTSKILETASEGERIIAITNDARVKCTEAVKVAVNDAEKASEFAKEIEGYSKNDDDLMKYVDGKEKEEMMQPWKKAVDGANDAGEKAKVGAAEAIKLCAKAREEATKSHSTAT</sequence>
<protein>
    <submittedName>
        <fullName evidence="2">Uncharacterized protein</fullName>
    </submittedName>
</protein>
<dbReference type="VEuPathDB" id="TriTrypDB:TM35_000122870"/>
<evidence type="ECO:0000256" key="1">
    <source>
        <dbReference type="SAM" id="SignalP"/>
    </source>
</evidence>
<name>A0A1X0NXV5_9TRYP</name>
<dbReference type="Proteomes" id="UP000192257">
    <property type="component" value="Unassembled WGS sequence"/>
</dbReference>
<gene>
    <name evidence="2" type="ORF">TM35_000122870</name>
</gene>
<evidence type="ECO:0000313" key="2">
    <source>
        <dbReference type="EMBL" id="ORC89512.1"/>
    </source>
</evidence>
<reference evidence="2 3" key="1">
    <citation type="submission" date="2017-03" db="EMBL/GenBank/DDBJ databases">
        <title>An alternative strategy for trypanosome survival in the mammalian bloodstream revealed through genome and transcriptome analysis of the ubiquitous bovine parasite Trypanosoma (Megatrypanum) theileri.</title>
        <authorList>
            <person name="Kelly S."/>
            <person name="Ivens A."/>
            <person name="Mott A."/>
            <person name="O'Neill E."/>
            <person name="Emms D."/>
            <person name="Macleod O."/>
            <person name="Voorheis P."/>
            <person name="Matthews J."/>
            <person name="Matthews K."/>
            <person name="Carrington M."/>
        </authorList>
    </citation>
    <scope>NUCLEOTIDE SEQUENCE [LARGE SCALE GENOMIC DNA]</scope>
    <source>
        <strain evidence="2">Edinburgh</strain>
    </source>
</reference>
<dbReference type="EMBL" id="NBCO01000012">
    <property type="protein sequence ID" value="ORC89512.1"/>
    <property type="molecule type" value="Genomic_DNA"/>
</dbReference>
<dbReference type="AlphaFoldDB" id="A0A1X0NXV5"/>
<feature type="chain" id="PRO_5010885256" evidence="1">
    <location>
        <begin position="28"/>
        <end position="160"/>
    </location>
</feature>
<keyword evidence="3" id="KW-1185">Reference proteome</keyword>
<dbReference type="GeneID" id="39985042"/>
<keyword evidence="1" id="KW-0732">Signal</keyword>